<dbReference type="EMBL" id="BLLF01003463">
    <property type="protein sequence ID" value="GFH27410.1"/>
    <property type="molecule type" value="Genomic_DNA"/>
</dbReference>
<name>A0A6A0A0K0_HAELA</name>
<organism evidence="1 2">
    <name type="scientific">Haematococcus lacustris</name>
    <name type="common">Green alga</name>
    <name type="synonym">Haematococcus pluvialis</name>
    <dbReference type="NCBI Taxonomy" id="44745"/>
    <lineage>
        <taxon>Eukaryota</taxon>
        <taxon>Viridiplantae</taxon>
        <taxon>Chlorophyta</taxon>
        <taxon>core chlorophytes</taxon>
        <taxon>Chlorophyceae</taxon>
        <taxon>CS clade</taxon>
        <taxon>Chlamydomonadales</taxon>
        <taxon>Haematococcaceae</taxon>
        <taxon>Haematococcus</taxon>
    </lineage>
</organism>
<proteinExistence type="predicted"/>
<dbReference type="AlphaFoldDB" id="A0A6A0A0K0"/>
<evidence type="ECO:0000313" key="1">
    <source>
        <dbReference type="EMBL" id="GFH27410.1"/>
    </source>
</evidence>
<dbReference type="PANTHER" id="PTHR35320">
    <property type="entry name" value="ATP-DEPENDENT CLP PROTEASE ATP-BINDING SUBUNIT"/>
    <property type="match status" value="1"/>
</dbReference>
<dbReference type="Proteomes" id="UP000485058">
    <property type="component" value="Unassembled WGS sequence"/>
</dbReference>
<comment type="caution">
    <text evidence="1">The sequence shown here is derived from an EMBL/GenBank/DDBJ whole genome shotgun (WGS) entry which is preliminary data.</text>
</comment>
<accession>A0A6A0A0K0</accession>
<protein>
    <submittedName>
        <fullName evidence="1">Uncharacterized protein</fullName>
    </submittedName>
</protein>
<reference evidence="1 2" key="1">
    <citation type="submission" date="2020-02" db="EMBL/GenBank/DDBJ databases">
        <title>Draft genome sequence of Haematococcus lacustris strain NIES-144.</title>
        <authorList>
            <person name="Morimoto D."/>
            <person name="Nakagawa S."/>
            <person name="Yoshida T."/>
            <person name="Sawayama S."/>
        </authorList>
    </citation>
    <scope>NUCLEOTIDE SEQUENCE [LARGE SCALE GENOMIC DNA]</scope>
    <source>
        <strain evidence="1 2">NIES-144</strain>
    </source>
</reference>
<dbReference type="PANTHER" id="PTHR35320:SF1">
    <property type="entry name" value="ATP-DEPENDENT CLP PROTEASE ATP-BINDING SUBUNIT"/>
    <property type="match status" value="1"/>
</dbReference>
<evidence type="ECO:0000313" key="2">
    <source>
        <dbReference type="Proteomes" id="UP000485058"/>
    </source>
</evidence>
<keyword evidence="2" id="KW-1185">Reference proteome</keyword>
<sequence>MVPELLPQAVIIPDLSWRTASLFKVPIPPPLNIAITPLKLEGTVDLATGQMELQFDANFVFSAGPLLVGTATVDKTGDLFLDNFLLLPTDALAIMVMVRRG</sequence>
<gene>
    <name evidence="1" type="ORF">HaLaN_25727</name>
</gene>